<keyword evidence="1" id="KW-0812">Transmembrane</keyword>
<comment type="caution">
    <text evidence="2">The sequence shown here is derived from an EMBL/GenBank/DDBJ whole genome shotgun (WGS) entry which is preliminary data.</text>
</comment>
<sequence length="69" mass="7807">MTRLNKMWAALIVAFVAWVRSYFGIDLGIDDATATAIVGGITTFLVWLIPNREPKPEKPEPMDKVQEHH</sequence>
<keyword evidence="3" id="KW-1185">Reference proteome</keyword>
<evidence type="ECO:0000256" key="1">
    <source>
        <dbReference type="SAM" id="Phobius"/>
    </source>
</evidence>
<organism evidence="2 3">
    <name type="scientific">Falsochrobactrum shanghaiense</name>
    <dbReference type="NCBI Taxonomy" id="2201899"/>
    <lineage>
        <taxon>Bacteria</taxon>
        <taxon>Pseudomonadati</taxon>
        <taxon>Pseudomonadota</taxon>
        <taxon>Alphaproteobacteria</taxon>
        <taxon>Hyphomicrobiales</taxon>
        <taxon>Brucellaceae</taxon>
        <taxon>Falsochrobactrum</taxon>
    </lineage>
</organism>
<dbReference type="AlphaFoldDB" id="A0A316JE52"/>
<keyword evidence="1" id="KW-0472">Membrane</keyword>
<dbReference type="Proteomes" id="UP000245865">
    <property type="component" value="Unassembled WGS sequence"/>
</dbReference>
<feature type="transmembrane region" description="Helical" evidence="1">
    <location>
        <begin position="31"/>
        <end position="49"/>
    </location>
</feature>
<dbReference type="RefSeq" id="WP_109706764.1">
    <property type="nucleotide sequence ID" value="NZ_QGDB01000004.1"/>
</dbReference>
<reference evidence="2 3" key="1">
    <citation type="submission" date="2018-05" db="EMBL/GenBank/DDBJ databases">
        <title>Comparative genomic sequence analysis between strain HN4 and CCM 8460T (Falsochrobactrum ovis) will provide more evidence to prove that HN4 is a new species of Falsochrobactrum.</title>
        <authorList>
            <person name="Lyu W."/>
            <person name="Sun L."/>
            <person name="Yao L."/>
        </authorList>
    </citation>
    <scope>NUCLEOTIDE SEQUENCE [LARGE SCALE GENOMIC DNA]</scope>
    <source>
        <strain evidence="2 3">HN4</strain>
    </source>
</reference>
<keyword evidence="1" id="KW-1133">Transmembrane helix</keyword>
<protein>
    <recommendedName>
        <fullName evidence="4">Holin</fullName>
    </recommendedName>
</protein>
<dbReference type="EMBL" id="QGDB01000004">
    <property type="protein sequence ID" value="PWL17383.1"/>
    <property type="molecule type" value="Genomic_DNA"/>
</dbReference>
<proteinExistence type="predicted"/>
<evidence type="ECO:0000313" key="3">
    <source>
        <dbReference type="Proteomes" id="UP000245865"/>
    </source>
</evidence>
<name>A0A316JE52_9HYPH</name>
<evidence type="ECO:0000313" key="2">
    <source>
        <dbReference type="EMBL" id="PWL17383.1"/>
    </source>
</evidence>
<evidence type="ECO:0008006" key="4">
    <source>
        <dbReference type="Google" id="ProtNLM"/>
    </source>
</evidence>
<accession>A0A316JE52</accession>
<gene>
    <name evidence="2" type="ORF">DKP76_11430</name>
</gene>